<sequence length="271" mass="30122">MEGKATGKSQRKRLQRQLEFYLSESNLRQDKFLQQAMDAQGFVPVREFLSFNKLKSLKATERMILDEADKSSTIRVDRARCCIAPKVVPQVGQDHEADARTIYIDSFSAADEHDSLRRTFAKFGKVNLVSLPRFAQSKKFKGFGFVEFSERGAANNAAATSSDADLRGIRVMSKARWTEMKEQLKRQLSTAYADVVKDSTSDKADDASGPDDSTAASGDPVKTIGKKKMKRRRPAAGGGHLHFDDDDGEPNVSDDSTETTKNKRCKQSALN</sequence>
<dbReference type="PANTHER" id="PTHR22792">
    <property type="entry name" value="LUPUS LA PROTEIN-RELATED"/>
    <property type="match status" value="1"/>
</dbReference>
<evidence type="ECO:0000256" key="6">
    <source>
        <dbReference type="PROSITE-ProRule" id="PRU00332"/>
    </source>
</evidence>
<dbReference type="SUPFAM" id="SSF54928">
    <property type="entry name" value="RNA-binding domain, RBD"/>
    <property type="match status" value="1"/>
</dbReference>
<dbReference type="EMBL" id="WSZM01000366">
    <property type="protein sequence ID" value="KAF4034450.1"/>
    <property type="molecule type" value="Genomic_DNA"/>
</dbReference>
<protein>
    <submittedName>
        <fullName evidence="10">RNA recognition motif-containing protein</fullName>
    </submittedName>
</protein>
<feature type="compositionally biased region" description="Basic residues" evidence="7">
    <location>
        <begin position="262"/>
        <end position="271"/>
    </location>
</feature>
<evidence type="ECO:0000256" key="2">
    <source>
        <dbReference type="ARBA" id="ARBA00022884"/>
    </source>
</evidence>
<dbReference type="EMBL" id="JAACNO010000856">
    <property type="protein sequence ID" value="KAF4144505.1"/>
    <property type="molecule type" value="Genomic_DNA"/>
</dbReference>
<evidence type="ECO:0000259" key="9">
    <source>
        <dbReference type="PROSITE" id="PS50961"/>
    </source>
</evidence>
<dbReference type="SUPFAM" id="SSF46785">
    <property type="entry name" value="Winged helix' DNA-binding domain"/>
    <property type="match status" value="1"/>
</dbReference>
<dbReference type="PANTHER" id="PTHR22792:SF62">
    <property type="entry name" value="LA-RELATED PROTEIN 7"/>
    <property type="match status" value="1"/>
</dbReference>
<dbReference type="InterPro" id="IPR002344">
    <property type="entry name" value="Lupus_La"/>
</dbReference>
<dbReference type="InterPro" id="IPR012677">
    <property type="entry name" value="Nucleotide-bd_a/b_plait_sf"/>
</dbReference>
<dbReference type="PRINTS" id="PR00302">
    <property type="entry name" value="LUPUSLA"/>
</dbReference>
<dbReference type="PROSITE" id="PS50961">
    <property type="entry name" value="HTH_LA"/>
    <property type="match status" value="1"/>
</dbReference>
<comment type="subcellular location">
    <subcellularLocation>
        <location evidence="1">Nucleus</location>
    </subcellularLocation>
</comment>
<evidence type="ECO:0000256" key="3">
    <source>
        <dbReference type="ARBA" id="ARBA00023015"/>
    </source>
</evidence>
<feature type="region of interest" description="Disordered" evidence="7">
    <location>
        <begin position="200"/>
        <end position="271"/>
    </location>
</feature>
<evidence type="ECO:0000313" key="12">
    <source>
        <dbReference type="Proteomes" id="UP000602510"/>
    </source>
</evidence>
<evidence type="ECO:0000256" key="7">
    <source>
        <dbReference type="SAM" id="MobiDB-lite"/>
    </source>
</evidence>
<dbReference type="Pfam" id="PF05383">
    <property type="entry name" value="La"/>
    <property type="match status" value="1"/>
</dbReference>
<dbReference type="InterPro" id="IPR036390">
    <property type="entry name" value="WH_DNA-bd_sf"/>
</dbReference>
<evidence type="ECO:0000256" key="4">
    <source>
        <dbReference type="ARBA" id="ARBA00023163"/>
    </source>
</evidence>
<dbReference type="GO" id="GO:0003723">
    <property type="term" value="F:RNA binding"/>
    <property type="evidence" value="ECO:0007669"/>
    <property type="project" value="UniProtKB-UniRule"/>
</dbReference>
<proteinExistence type="predicted"/>
<dbReference type="PROSITE" id="PS50102">
    <property type="entry name" value="RRM"/>
    <property type="match status" value="1"/>
</dbReference>
<evidence type="ECO:0000313" key="11">
    <source>
        <dbReference type="EMBL" id="KAF4144505.1"/>
    </source>
</evidence>
<evidence type="ECO:0000313" key="10">
    <source>
        <dbReference type="EMBL" id="KAF4034450.1"/>
    </source>
</evidence>
<dbReference type="InterPro" id="IPR006630">
    <property type="entry name" value="La_HTH"/>
</dbReference>
<evidence type="ECO:0000256" key="1">
    <source>
        <dbReference type="ARBA" id="ARBA00004123"/>
    </source>
</evidence>
<keyword evidence="2 6" id="KW-0694">RNA-binding</keyword>
<keyword evidence="5" id="KW-0539">Nucleus</keyword>
<feature type="domain" description="HTH La-type RNA-binding" evidence="9">
    <location>
        <begin position="4"/>
        <end position="93"/>
    </location>
</feature>
<dbReference type="SMART" id="SM00715">
    <property type="entry name" value="LA"/>
    <property type="match status" value="1"/>
</dbReference>
<organism evidence="10 12">
    <name type="scientific">Phytophthora infestans</name>
    <name type="common">Potato late blight agent</name>
    <name type="synonym">Botrytis infestans</name>
    <dbReference type="NCBI Taxonomy" id="4787"/>
    <lineage>
        <taxon>Eukaryota</taxon>
        <taxon>Sar</taxon>
        <taxon>Stramenopiles</taxon>
        <taxon>Oomycota</taxon>
        <taxon>Peronosporomycetes</taxon>
        <taxon>Peronosporales</taxon>
        <taxon>Peronosporaceae</taxon>
        <taxon>Phytophthora</taxon>
    </lineage>
</organism>
<keyword evidence="4" id="KW-0804">Transcription</keyword>
<dbReference type="Pfam" id="PF00076">
    <property type="entry name" value="RRM_1"/>
    <property type="match status" value="1"/>
</dbReference>
<keyword evidence="3" id="KW-0805">Transcription regulation</keyword>
<dbReference type="CDD" id="cd07323">
    <property type="entry name" value="LAM"/>
    <property type="match status" value="1"/>
</dbReference>
<dbReference type="InterPro" id="IPR035979">
    <property type="entry name" value="RBD_domain_sf"/>
</dbReference>
<keyword evidence="12" id="KW-1185">Reference proteome</keyword>
<reference evidence="10" key="1">
    <citation type="submission" date="2020-04" db="EMBL/GenBank/DDBJ databases">
        <title>Hybrid Assembly of Korean Phytophthora infestans isolates.</title>
        <authorList>
            <person name="Prokchorchik M."/>
            <person name="Lee Y."/>
            <person name="Seo J."/>
            <person name="Cho J.-H."/>
            <person name="Park Y.-E."/>
            <person name="Jang D.-C."/>
            <person name="Im J.-S."/>
            <person name="Choi J.-G."/>
            <person name="Park H.-J."/>
            <person name="Lee G.-B."/>
            <person name="Lee Y.-G."/>
            <person name="Hong S.-Y."/>
            <person name="Cho K."/>
            <person name="Sohn K.H."/>
        </authorList>
    </citation>
    <scope>NUCLEOTIDE SEQUENCE</scope>
    <source>
        <strain evidence="10">KR_1_A1</strain>
        <strain evidence="11">KR_2_A2</strain>
    </source>
</reference>
<name>A0A833SX07_PHYIN</name>
<evidence type="ECO:0000256" key="5">
    <source>
        <dbReference type="ARBA" id="ARBA00023242"/>
    </source>
</evidence>
<dbReference type="InterPro" id="IPR036388">
    <property type="entry name" value="WH-like_DNA-bd_sf"/>
</dbReference>
<dbReference type="Gene3D" id="1.10.10.10">
    <property type="entry name" value="Winged helix-like DNA-binding domain superfamily/Winged helix DNA-binding domain"/>
    <property type="match status" value="1"/>
</dbReference>
<dbReference type="InterPro" id="IPR000504">
    <property type="entry name" value="RRM_dom"/>
</dbReference>
<feature type="compositionally biased region" description="Basic residues" evidence="7">
    <location>
        <begin position="224"/>
        <end position="234"/>
    </location>
</feature>
<dbReference type="Proteomes" id="UP000704712">
    <property type="component" value="Unassembled WGS sequence"/>
</dbReference>
<dbReference type="GO" id="GO:0006396">
    <property type="term" value="P:RNA processing"/>
    <property type="evidence" value="ECO:0007669"/>
    <property type="project" value="InterPro"/>
</dbReference>
<gene>
    <name evidence="10" type="ORF">GN244_ATG13548</name>
    <name evidence="11" type="ORF">GN958_ATG06353</name>
</gene>
<dbReference type="AlphaFoldDB" id="A0A833SX07"/>
<dbReference type="InterPro" id="IPR045180">
    <property type="entry name" value="La_dom_prot"/>
</dbReference>
<feature type="domain" description="RRM" evidence="8">
    <location>
        <begin position="100"/>
        <end position="195"/>
    </location>
</feature>
<accession>A0A833SX07</accession>
<dbReference type="GO" id="GO:0005634">
    <property type="term" value="C:nucleus"/>
    <property type="evidence" value="ECO:0007669"/>
    <property type="project" value="UniProtKB-SubCell"/>
</dbReference>
<dbReference type="GO" id="GO:1990904">
    <property type="term" value="C:ribonucleoprotein complex"/>
    <property type="evidence" value="ECO:0007669"/>
    <property type="project" value="InterPro"/>
</dbReference>
<evidence type="ECO:0000259" key="8">
    <source>
        <dbReference type="PROSITE" id="PS50102"/>
    </source>
</evidence>
<dbReference type="Gene3D" id="3.30.70.330">
    <property type="match status" value="1"/>
</dbReference>
<comment type="caution">
    <text evidence="10">The sequence shown here is derived from an EMBL/GenBank/DDBJ whole genome shotgun (WGS) entry which is preliminary data.</text>
</comment>
<dbReference type="Proteomes" id="UP000602510">
    <property type="component" value="Unassembled WGS sequence"/>
</dbReference>
<dbReference type="SMART" id="SM00360">
    <property type="entry name" value="RRM"/>
    <property type="match status" value="1"/>
</dbReference>